<dbReference type="EMBL" id="JACGWK010001380">
    <property type="protein sequence ID" value="KAL0289874.1"/>
    <property type="molecule type" value="Genomic_DNA"/>
</dbReference>
<reference evidence="1" key="2">
    <citation type="journal article" date="2024" name="Plant">
        <title>Genomic evolution and insights into agronomic trait innovations of Sesamum species.</title>
        <authorList>
            <person name="Miao H."/>
            <person name="Wang L."/>
            <person name="Qu L."/>
            <person name="Liu H."/>
            <person name="Sun Y."/>
            <person name="Le M."/>
            <person name="Wang Q."/>
            <person name="Wei S."/>
            <person name="Zheng Y."/>
            <person name="Lin W."/>
            <person name="Duan Y."/>
            <person name="Cao H."/>
            <person name="Xiong S."/>
            <person name="Wang X."/>
            <person name="Wei L."/>
            <person name="Li C."/>
            <person name="Ma Q."/>
            <person name="Ju M."/>
            <person name="Zhao R."/>
            <person name="Li G."/>
            <person name="Mu C."/>
            <person name="Tian Q."/>
            <person name="Mei H."/>
            <person name="Zhang T."/>
            <person name="Gao T."/>
            <person name="Zhang H."/>
        </authorList>
    </citation>
    <scope>NUCLEOTIDE SEQUENCE</scope>
    <source>
        <strain evidence="1">G01</strain>
    </source>
</reference>
<dbReference type="PANTHER" id="PTHR10775">
    <property type="entry name" value="OS08G0208400 PROTEIN"/>
    <property type="match status" value="1"/>
</dbReference>
<organism evidence="1">
    <name type="scientific">Sesamum angustifolium</name>
    <dbReference type="NCBI Taxonomy" id="2727405"/>
    <lineage>
        <taxon>Eukaryota</taxon>
        <taxon>Viridiplantae</taxon>
        <taxon>Streptophyta</taxon>
        <taxon>Embryophyta</taxon>
        <taxon>Tracheophyta</taxon>
        <taxon>Spermatophyta</taxon>
        <taxon>Magnoliopsida</taxon>
        <taxon>eudicotyledons</taxon>
        <taxon>Gunneridae</taxon>
        <taxon>Pentapetalae</taxon>
        <taxon>asterids</taxon>
        <taxon>lamiids</taxon>
        <taxon>Lamiales</taxon>
        <taxon>Pedaliaceae</taxon>
        <taxon>Sesamum</taxon>
    </lineage>
</organism>
<proteinExistence type="predicted"/>
<name>A0AAW2J598_9LAMI</name>
<reference evidence="1" key="1">
    <citation type="submission" date="2020-06" db="EMBL/GenBank/DDBJ databases">
        <authorList>
            <person name="Li T."/>
            <person name="Hu X."/>
            <person name="Zhang T."/>
            <person name="Song X."/>
            <person name="Zhang H."/>
            <person name="Dai N."/>
            <person name="Sheng W."/>
            <person name="Hou X."/>
            <person name="Wei L."/>
        </authorList>
    </citation>
    <scope>NUCLEOTIDE SEQUENCE</scope>
    <source>
        <strain evidence="1">G01</strain>
        <tissue evidence="1">Leaf</tissue>
    </source>
</reference>
<accession>A0AAW2J598</accession>
<comment type="caution">
    <text evidence="1">The sequence shown here is derived from an EMBL/GenBank/DDBJ whole genome shotgun (WGS) entry which is preliminary data.</text>
</comment>
<gene>
    <name evidence="1" type="ORF">Sangu_2599600</name>
</gene>
<dbReference type="AlphaFoldDB" id="A0AAW2J598"/>
<dbReference type="PANTHER" id="PTHR10775:SF182">
    <property type="entry name" value="TRANSPOSON, EN_SPM-LIKE, TRANSPOSASE-ASSOCIATED DOMAIN PROTEIN-RELATED"/>
    <property type="match status" value="1"/>
</dbReference>
<evidence type="ECO:0000313" key="1">
    <source>
        <dbReference type="EMBL" id="KAL0289874.1"/>
    </source>
</evidence>
<sequence>MDIEGKTKDNLNAHKDLKNICNGPELEVDERRPNATPKVAYTLMKEQKKKICEWVRGLRFPDGYASNVSRCVDIANLRLHDMKNHDCHVFVQKLIPVAFRELLPEFVWSALMEDYFEAPSVSQVLEEPTLASHVEGNYPQWDDEQHMDWAQRMVFDAAGLRYFASSHEGVPHDGTRSCPVDVGPSSYCYGDSGPYDYDESGLADRSFNVVHVVNQPLWDDCTQSQLGVVVELVDIKADCHTFERIYNRRSQWANRVLPSDHTLSGDYCSTKKLVKDLGLPVEKIHVCKNGCMYWKDDVDLSIANFVGTLGISLLEGETHTGRSLRMLSLGTFR</sequence>
<protein>
    <submittedName>
        <fullName evidence="1">Uncharacterized protein</fullName>
    </submittedName>
</protein>